<name>I5BYW6_9BACT</name>
<keyword evidence="2" id="KW-1185">Reference proteome</keyword>
<dbReference type="STRING" id="1189621.A3SI_15081"/>
<dbReference type="RefSeq" id="WP_009056321.1">
    <property type="nucleotide sequence ID" value="NZ_AJYA01000039.1"/>
</dbReference>
<evidence type="ECO:0000313" key="2">
    <source>
        <dbReference type="Proteomes" id="UP000005551"/>
    </source>
</evidence>
<reference evidence="1 2" key="1">
    <citation type="submission" date="2012-05" db="EMBL/GenBank/DDBJ databases">
        <title>Genome sequence of Nitritalea halalkaliphila LW7.</title>
        <authorList>
            <person name="Jangir P.K."/>
            <person name="Singh A."/>
            <person name="Shivaji S."/>
            <person name="Sharma R."/>
        </authorList>
    </citation>
    <scope>NUCLEOTIDE SEQUENCE [LARGE SCALE GENOMIC DNA]</scope>
    <source>
        <strain evidence="1 2">LW7</strain>
    </source>
</reference>
<dbReference type="PATRIC" id="fig|1189621.3.peg.3138"/>
<gene>
    <name evidence="1" type="ORF">A3SI_15081</name>
</gene>
<evidence type="ECO:0000313" key="1">
    <source>
        <dbReference type="EMBL" id="EIM74768.1"/>
    </source>
</evidence>
<organism evidence="1 2">
    <name type="scientific">Nitritalea halalkaliphila LW7</name>
    <dbReference type="NCBI Taxonomy" id="1189621"/>
    <lineage>
        <taxon>Bacteria</taxon>
        <taxon>Pseudomonadati</taxon>
        <taxon>Bacteroidota</taxon>
        <taxon>Cytophagia</taxon>
        <taxon>Cytophagales</taxon>
        <taxon>Cyclobacteriaceae</taxon>
        <taxon>Nitritalea</taxon>
    </lineage>
</organism>
<dbReference type="Gene3D" id="2.40.160.60">
    <property type="entry name" value="Outer membrane protein transport protein (OMPP1/FadL/TodX)"/>
    <property type="match status" value="1"/>
</dbReference>
<sequence>MNAGLGETIHIGLGGQYVPDYFAFGNLFKRITYRAGLEFQQTPFVVNQTQINDIGINFGGSIPLNSLSLANVAVKLGMRGTTDGGLIRENYVNVSLGFSLNDNTWFFKREFD</sequence>
<dbReference type="AlphaFoldDB" id="I5BYW6"/>
<proteinExistence type="predicted"/>
<dbReference type="EMBL" id="AJYA01000039">
    <property type="protein sequence ID" value="EIM74768.1"/>
    <property type="molecule type" value="Genomic_DNA"/>
</dbReference>
<dbReference type="OrthoDB" id="1491239at2"/>
<accession>I5BYW6</accession>
<protein>
    <submittedName>
        <fullName evidence="1">Uncharacterized protein</fullName>
    </submittedName>
</protein>
<comment type="caution">
    <text evidence="1">The sequence shown here is derived from an EMBL/GenBank/DDBJ whole genome shotgun (WGS) entry which is preliminary data.</text>
</comment>
<dbReference type="Proteomes" id="UP000005551">
    <property type="component" value="Unassembled WGS sequence"/>
</dbReference>